<feature type="repeat" description="Solcar" evidence="9">
    <location>
        <begin position="10"/>
        <end position="100"/>
    </location>
</feature>
<evidence type="ECO:0000256" key="7">
    <source>
        <dbReference type="ARBA" id="ARBA00023128"/>
    </source>
</evidence>
<keyword evidence="8 9" id="KW-0472">Membrane</keyword>
<comment type="subcellular location">
    <subcellularLocation>
        <location evidence="1">Mitochondrion membrane</location>
        <topology evidence="1">Multi-pass membrane protein</topology>
    </subcellularLocation>
</comment>
<dbReference type="PROSITE" id="PS50920">
    <property type="entry name" value="SOLCAR"/>
    <property type="match status" value="3"/>
</dbReference>
<evidence type="ECO:0000256" key="5">
    <source>
        <dbReference type="ARBA" id="ARBA00022737"/>
    </source>
</evidence>
<dbReference type="EMBL" id="CAJVPY010002950">
    <property type="protein sequence ID" value="CAG8576629.1"/>
    <property type="molecule type" value="Genomic_DNA"/>
</dbReference>
<comment type="similarity">
    <text evidence="2 10">Belongs to the mitochondrial carrier (TC 2.A.29) family.</text>
</comment>
<dbReference type="PANTHER" id="PTHR45939:SF1">
    <property type="entry name" value="MITOCHONDRIAL THIAMINE PYROPHOSPHATE CARRIER 1-RELATED"/>
    <property type="match status" value="1"/>
</dbReference>
<feature type="transmembrane region" description="Helical" evidence="11">
    <location>
        <begin position="16"/>
        <end position="36"/>
    </location>
</feature>
<dbReference type="PRINTS" id="PR00926">
    <property type="entry name" value="MITOCARRIER"/>
</dbReference>
<dbReference type="Pfam" id="PF00153">
    <property type="entry name" value="Mito_carr"/>
    <property type="match status" value="3"/>
</dbReference>
<evidence type="ECO:0000256" key="3">
    <source>
        <dbReference type="ARBA" id="ARBA00022448"/>
    </source>
</evidence>
<keyword evidence="3 10" id="KW-0813">Transport</keyword>
<dbReference type="InterPro" id="IPR052217">
    <property type="entry name" value="Mito/Peroxisomal_Carrier"/>
</dbReference>
<keyword evidence="5" id="KW-0677">Repeat</keyword>
<gene>
    <name evidence="12" type="ORF">DERYTH_LOCUS6474</name>
</gene>
<evidence type="ECO:0000256" key="11">
    <source>
        <dbReference type="SAM" id="Phobius"/>
    </source>
</evidence>
<reference evidence="12" key="1">
    <citation type="submission" date="2021-06" db="EMBL/GenBank/DDBJ databases">
        <authorList>
            <person name="Kallberg Y."/>
            <person name="Tangrot J."/>
            <person name="Rosling A."/>
        </authorList>
    </citation>
    <scope>NUCLEOTIDE SEQUENCE</scope>
    <source>
        <strain evidence="12">MA453B</strain>
    </source>
</reference>
<dbReference type="InterPro" id="IPR002067">
    <property type="entry name" value="MCP"/>
</dbReference>
<evidence type="ECO:0000256" key="4">
    <source>
        <dbReference type="ARBA" id="ARBA00022692"/>
    </source>
</evidence>
<keyword evidence="4 9" id="KW-0812">Transmembrane</keyword>
<protein>
    <submittedName>
        <fullName evidence="12">17832_t:CDS:1</fullName>
    </submittedName>
</protein>
<evidence type="ECO:0000256" key="8">
    <source>
        <dbReference type="ARBA" id="ARBA00023136"/>
    </source>
</evidence>
<feature type="transmembrane region" description="Helical" evidence="11">
    <location>
        <begin position="206"/>
        <end position="226"/>
    </location>
</feature>
<dbReference type="GO" id="GO:0031966">
    <property type="term" value="C:mitochondrial membrane"/>
    <property type="evidence" value="ECO:0007669"/>
    <property type="project" value="UniProtKB-SubCell"/>
</dbReference>
<evidence type="ECO:0000256" key="1">
    <source>
        <dbReference type="ARBA" id="ARBA00004225"/>
    </source>
</evidence>
<dbReference type="OrthoDB" id="446044at2759"/>
<feature type="repeat" description="Solcar" evidence="9">
    <location>
        <begin position="110"/>
        <end position="194"/>
    </location>
</feature>
<dbReference type="PANTHER" id="PTHR45939">
    <property type="entry name" value="PEROXISOMAL MEMBRANE PROTEIN PMP34-RELATED"/>
    <property type="match status" value="1"/>
</dbReference>
<dbReference type="InterPro" id="IPR023395">
    <property type="entry name" value="MCP_dom_sf"/>
</dbReference>
<keyword evidence="6 11" id="KW-1133">Transmembrane helix</keyword>
<dbReference type="InterPro" id="IPR018108">
    <property type="entry name" value="MCP_transmembrane"/>
</dbReference>
<evidence type="ECO:0000313" key="13">
    <source>
        <dbReference type="Proteomes" id="UP000789405"/>
    </source>
</evidence>
<accession>A0A9N9G4J2</accession>
<dbReference type="GO" id="GO:0015217">
    <property type="term" value="F:ADP transmembrane transporter activity"/>
    <property type="evidence" value="ECO:0007669"/>
    <property type="project" value="TreeGrafter"/>
</dbReference>
<feature type="transmembrane region" description="Helical" evidence="11">
    <location>
        <begin position="70"/>
        <end position="93"/>
    </location>
</feature>
<name>A0A9N9G4J2_9GLOM</name>
<keyword evidence="7" id="KW-0496">Mitochondrion</keyword>
<evidence type="ECO:0000313" key="12">
    <source>
        <dbReference type="EMBL" id="CAG8576629.1"/>
    </source>
</evidence>
<evidence type="ECO:0000256" key="2">
    <source>
        <dbReference type="ARBA" id="ARBA00006375"/>
    </source>
</evidence>
<evidence type="ECO:0000256" key="6">
    <source>
        <dbReference type="ARBA" id="ARBA00022989"/>
    </source>
</evidence>
<evidence type="ECO:0000256" key="10">
    <source>
        <dbReference type="RuleBase" id="RU000488"/>
    </source>
</evidence>
<comment type="caution">
    <text evidence="12">The sequence shown here is derived from an EMBL/GenBank/DDBJ whole genome shotgun (WGS) entry which is preliminary data.</text>
</comment>
<keyword evidence="13" id="KW-1185">Reference proteome</keyword>
<feature type="repeat" description="Solcar" evidence="9">
    <location>
        <begin position="202"/>
        <end position="324"/>
    </location>
</feature>
<dbReference type="AlphaFoldDB" id="A0A9N9G4J2"/>
<sequence length="346" mass="38305">MAAASKEVPLSPLGNAVAGALGALFALSITYPLDIIKTRLQVQSKSTHASEYYESTIDAIVKIFKSEGILGLYTGLPSGLIGVASTNFAYFYWYSFIRTRYQQARSTTSLSTAEELTLGALAGALAQIFTIPVSVVTTRQQTSTINERKSLTNTAKEIVSEDGVTGLWKGLGPSLVLCANPAITYGAFERFKDIMLKKNYNLTPGLIFWLGALSKTIATVVTYPYIMAKVRLQWKPPKEQTEDEKDKQILDDYNDDQIRKTGTRTFNNSRKPYNNKNKTAIGVLISVLKSDGFFGWYTGMQAQILKAVLSQAILFYAKEYTTRYTILLFALISRLGSNRKLIVKST</sequence>
<proteinExistence type="inferred from homology"/>
<dbReference type="Gene3D" id="1.50.40.10">
    <property type="entry name" value="Mitochondrial carrier domain"/>
    <property type="match status" value="1"/>
</dbReference>
<dbReference type="SUPFAM" id="SSF103506">
    <property type="entry name" value="Mitochondrial carrier"/>
    <property type="match status" value="1"/>
</dbReference>
<evidence type="ECO:0000256" key="9">
    <source>
        <dbReference type="PROSITE-ProRule" id="PRU00282"/>
    </source>
</evidence>
<dbReference type="Proteomes" id="UP000789405">
    <property type="component" value="Unassembled WGS sequence"/>
</dbReference>
<organism evidence="12 13">
    <name type="scientific">Dentiscutata erythropus</name>
    <dbReference type="NCBI Taxonomy" id="1348616"/>
    <lineage>
        <taxon>Eukaryota</taxon>
        <taxon>Fungi</taxon>
        <taxon>Fungi incertae sedis</taxon>
        <taxon>Mucoromycota</taxon>
        <taxon>Glomeromycotina</taxon>
        <taxon>Glomeromycetes</taxon>
        <taxon>Diversisporales</taxon>
        <taxon>Gigasporaceae</taxon>
        <taxon>Dentiscutata</taxon>
    </lineage>
</organism>